<evidence type="ECO:0000256" key="7">
    <source>
        <dbReference type="RuleBase" id="RU363055"/>
    </source>
</evidence>
<evidence type="ECO:0000313" key="11">
    <source>
        <dbReference type="Proteomes" id="UP000236161"/>
    </source>
</evidence>
<dbReference type="PANTHER" id="PTHR47483">
    <property type="entry name" value="BETA-ARABINOFURANOSYLTRANSFERASE RAY1"/>
    <property type="match status" value="1"/>
</dbReference>
<dbReference type="PANTHER" id="PTHR47483:SF1">
    <property type="entry name" value="BETA-ARABINOFURANOSYLTRANSFERASE RAY1"/>
    <property type="match status" value="1"/>
</dbReference>
<evidence type="ECO:0000256" key="5">
    <source>
        <dbReference type="ARBA" id="ARBA00022679"/>
    </source>
</evidence>
<evidence type="ECO:0000256" key="2">
    <source>
        <dbReference type="ARBA" id="ARBA00007033"/>
    </source>
</evidence>
<name>A0A2I0AXF4_9ASPA</name>
<keyword evidence="4 7" id="KW-0328">Glycosyltransferase</keyword>
<evidence type="ECO:0000313" key="10">
    <source>
        <dbReference type="EMBL" id="PKA60223.1"/>
    </source>
</evidence>
<feature type="domain" description="Nucleotide-diphospho-sugar transferase" evidence="9">
    <location>
        <begin position="495"/>
        <end position="715"/>
    </location>
</feature>
<keyword evidence="7" id="KW-0333">Golgi apparatus</keyword>
<evidence type="ECO:0000259" key="9">
    <source>
        <dbReference type="Pfam" id="PF03407"/>
    </source>
</evidence>
<comment type="similarity">
    <text evidence="3">Belongs to the glycosyltransferase 92 family.</text>
</comment>
<keyword evidence="7" id="KW-1133">Transmembrane helix</keyword>
<comment type="subcellular location">
    <subcellularLocation>
        <location evidence="7">Golgi apparatus membrane</location>
        <topology evidence="7">Single-pass type II membrane protein</topology>
    </subcellularLocation>
    <subcellularLocation>
        <location evidence="1">Membrane</location>
    </subcellularLocation>
</comment>
<dbReference type="GO" id="GO:0016757">
    <property type="term" value="F:glycosyltransferase activity"/>
    <property type="evidence" value="ECO:0007669"/>
    <property type="project" value="UniProtKB-KW"/>
</dbReference>
<dbReference type="GO" id="GO:0071555">
    <property type="term" value="P:cell wall organization"/>
    <property type="evidence" value="ECO:0007669"/>
    <property type="project" value="UniProtKB-KW"/>
</dbReference>
<evidence type="ECO:0000256" key="3">
    <source>
        <dbReference type="ARBA" id="ARBA00007647"/>
    </source>
</evidence>
<keyword evidence="7" id="KW-0961">Cell wall biogenesis/degradation</keyword>
<dbReference type="InterPro" id="IPR005069">
    <property type="entry name" value="Nucl-diP-sugar_transferase"/>
</dbReference>
<keyword evidence="7" id="KW-0812">Transmembrane</keyword>
<dbReference type="Proteomes" id="UP000236161">
    <property type="component" value="Unassembled WGS sequence"/>
</dbReference>
<gene>
    <name evidence="10" type="ORF">AXF42_Ash008282</name>
</gene>
<evidence type="ECO:0000256" key="6">
    <source>
        <dbReference type="ARBA" id="ARBA00023136"/>
    </source>
</evidence>
<sequence>MNQGMEFAYLNRGQNLEIGRTKLMSAERVAAIGAVGRRRRQRGGRLLRRVDRKAAALRFGFFSLLLGYAAITAALYSSRWSDGDGAIFPTVTIFAAPRPFSFAGGRPDLVGARQELAARSWVSLGDEVAVVLFGRDPSISFLASIIGPRVAVESAIDFTFMGTPFFHCMVARALNASSAISLVIDPETILLPNFLTALHCAHKLNGDWFLVSMAPSISNFPFHINDTRKQWLKEDGTIIAVEKLQEYVDQKLQWSSCTKRILMAWNKGEASLLAGILPPFLYGKDFHNEWLLHQVLASNFRSVIDVTYIASAFYPEKLPHYFKNKISIDSANSGWEENGNHYLATLYGSLFSELHGIVSTHFKLIKCSCKHAFLDSMQNVAFYAERTKVHPLGLKLVPYQEIARASFVRRTLNLWVQKKWAHCIQHIHILESQCSLMHLYSNYNRKPKPLFSPFTLESLLQTTKDKDETVVVAVAGDNYKDMLMSWVCRLRHLAIPNFIVCALDAESYEFALLLGLPVFRDPLAPNNISFDDCHFGTVCFQRVTKVKSRLVLQILKLGCNVLLSDVDVYWFSNPLPLLQSFGQAKLIAQSDEYNETGPINLPHRLNSGFYFARADRSTITAIEKVVKHASTSGLSEQPSFYDILCGEDGINRVDDNHCHEPDSNLTVHFLDRNLFPNGAYKGLWEKRNVRSACKKQGCLILHNNWINGRKRKLERQVHSGLWDYDPTMRIGPRAVDPRSLFCQFVHAGGDRRRFLSPPGFQSASSNLSNSSSRKDNGFGTPADLQSGSGAPPPALMRGRRADDANMKDRRRRGGGGKFPRSPSAPSLHLTLFLLCCLLLSAVAFSAFRLFGVFFRVRPVLLPTWRNPTLNAFSGDYPNLRRSPSFHSSPAGFVVEAAVSFPDEVLLFLKPKSIAAGTKLRCLYFLSPSGESQLSLPPVSSSVSGDFIRCPLPPKTDAFNMSLSQTSLPQLPPLLPLRWDIVAYAAVLDPVDNSTVVFAKGHNLRPARLSNPSSFECIFAWDFFHPKYSLSSEAISAAQEIFRCRTPLSVFHRLGHHPTSKSPFVSVRFKAHGSFPLPSIARHDPLFPRLLNHRRKDHRMCVCTMLRNQARFLREWIIYHTHIGVERWFIYDNNSDDDIEQVVKWLSSNWKVKISLLEWPWVKTQEAGFAHCAMRARASCDWVGFIDVDEFIFFPSATIKLQDVLSNYSRMPWIGELRTACHSFGPSGRKTAPPEGVTAGYTCRIAPPERHKSIIRPEALNPSLINIVHHFHLKDGMKYVNMDARTMVINHYKYQAWEVFKEKFFRRVATYVVDWREEENVGSKDRAPGLGTKAVRPSDWATRFCEVNDTGLRDRVLKKILLQ</sequence>
<accession>A0A2I0AXF4</accession>
<feature type="region of interest" description="Disordered" evidence="8">
    <location>
        <begin position="760"/>
        <end position="823"/>
    </location>
</feature>
<keyword evidence="6 7" id="KW-0472">Membrane</keyword>
<dbReference type="InterPro" id="IPR044575">
    <property type="entry name" value="RAY1-like"/>
</dbReference>
<feature type="transmembrane region" description="Helical" evidence="7">
    <location>
        <begin position="55"/>
        <end position="76"/>
    </location>
</feature>
<dbReference type="Pfam" id="PF03407">
    <property type="entry name" value="Nucleotid_trans"/>
    <property type="match status" value="1"/>
</dbReference>
<dbReference type="OrthoDB" id="540503at2759"/>
<evidence type="ECO:0000256" key="4">
    <source>
        <dbReference type="ARBA" id="ARBA00022676"/>
    </source>
</evidence>
<dbReference type="EC" id="2.4.2.-" evidence="7"/>
<dbReference type="Pfam" id="PF01697">
    <property type="entry name" value="Glyco_transf_92"/>
    <property type="match status" value="1"/>
</dbReference>
<organism evidence="10 11">
    <name type="scientific">Apostasia shenzhenica</name>
    <dbReference type="NCBI Taxonomy" id="1088818"/>
    <lineage>
        <taxon>Eukaryota</taxon>
        <taxon>Viridiplantae</taxon>
        <taxon>Streptophyta</taxon>
        <taxon>Embryophyta</taxon>
        <taxon>Tracheophyta</taxon>
        <taxon>Spermatophyta</taxon>
        <taxon>Magnoliopsida</taxon>
        <taxon>Liliopsida</taxon>
        <taxon>Asparagales</taxon>
        <taxon>Orchidaceae</taxon>
        <taxon>Apostasioideae</taxon>
        <taxon>Apostasia</taxon>
    </lineage>
</organism>
<comment type="similarity">
    <text evidence="2 7">Belongs to the glycosyltransferase 77 family.</text>
</comment>
<proteinExistence type="inferred from homology"/>
<dbReference type="InterPro" id="IPR029044">
    <property type="entry name" value="Nucleotide-diphossugar_trans"/>
</dbReference>
<protein>
    <recommendedName>
        <fullName evidence="7">Glycosyltransferase</fullName>
        <ecNumber evidence="7">2.4.2.-</ecNumber>
    </recommendedName>
</protein>
<dbReference type="GO" id="GO:0000139">
    <property type="term" value="C:Golgi membrane"/>
    <property type="evidence" value="ECO:0007669"/>
    <property type="project" value="UniProtKB-SubCell"/>
</dbReference>
<feature type="compositionally biased region" description="Low complexity" evidence="8">
    <location>
        <begin position="762"/>
        <end position="771"/>
    </location>
</feature>
<dbReference type="SUPFAM" id="SSF53448">
    <property type="entry name" value="Nucleotide-diphospho-sugar transferases"/>
    <property type="match status" value="1"/>
</dbReference>
<evidence type="ECO:0000256" key="8">
    <source>
        <dbReference type="SAM" id="MobiDB-lite"/>
    </source>
</evidence>
<dbReference type="InterPro" id="IPR008166">
    <property type="entry name" value="Glyco_transf_92"/>
</dbReference>
<keyword evidence="7" id="KW-0735">Signal-anchor</keyword>
<keyword evidence="5 7" id="KW-0808">Transferase</keyword>
<reference evidence="10 11" key="1">
    <citation type="journal article" date="2017" name="Nature">
        <title>The Apostasia genome and the evolution of orchids.</title>
        <authorList>
            <person name="Zhang G.Q."/>
            <person name="Liu K.W."/>
            <person name="Li Z."/>
            <person name="Lohaus R."/>
            <person name="Hsiao Y.Y."/>
            <person name="Niu S.C."/>
            <person name="Wang J.Y."/>
            <person name="Lin Y.C."/>
            <person name="Xu Q."/>
            <person name="Chen L.J."/>
            <person name="Yoshida K."/>
            <person name="Fujiwara S."/>
            <person name="Wang Z.W."/>
            <person name="Zhang Y.Q."/>
            <person name="Mitsuda N."/>
            <person name="Wang M."/>
            <person name="Liu G.H."/>
            <person name="Pecoraro L."/>
            <person name="Huang H.X."/>
            <person name="Xiao X.J."/>
            <person name="Lin M."/>
            <person name="Wu X.Y."/>
            <person name="Wu W.L."/>
            <person name="Chen Y.Y."/>
            <person name="Chang S.B."/>
            <person name="Sakamoto S."/>
            <person name="Ohme-Takagi M."/>
            <person name="Yagi M."/>
            <person name="Zeng S.J."/>
            <person name="Shen C.Y."/>
            <person name="Yeh C.M."/>
            <person name="Luo Y.B."/>
            <person name="Tsai W.C."/>
            <person name="Van de Peer Y."/>
            <person name="Liu Z.J."/>
        </authorList>
    </citation>
    <scope>NUCLEOTIDE SEQUENCE [LARGE SCALE GENOMIC DNA]</scope>
    <source>
        <strain evidence="11">cv. Shenzhen</strain>
        <tissue evidence="10">Stem</tissue>
    </source>
</reference>
<evidence type="ECO:0000256" key="1">
    <source>
        <dbReference type="ARBA" id="ARBA00004370"/>
    </source>
</evidence>
<dbReference type="EMBL" id="KZ451939">
    <property type="protein sequence ID" value="PKA60223.1"/>
    <property type="molecule type" value="Genomic_DNA"/>
</dbReference>
<keyword evidence="11" id="KW-1185">Reference proteome</keyword>